<reference evidence="1" key="1">
    <citation type="journal article" date="2021" name="Open Biol.">
        <title>Shared evolutionary footprints suggest mitochondrial oxidative damage underlies multiple complex I losses in fungi.</title>
        <authorList>
            <person name="Schikora-Tamarit M.A."/>
            <person name="Marcet-Houben M."/>
            <person name="Nosek J."/>
            <person name="Gabaldon T."/>
        </authorList>
    </citation>
    <scope>NUCLEOTIDE SEQUENCE</scope>
    <source>
        <strain evidence="1">CBS6341</strain>
    </source>
</reference>
<gene>
    <name evidence="1" type="ORF">WICMUC_002368</name>
</gene>
<dbReference type="AlphaFoldDB" id="A0A9P8TF47"/>
<keyword evidence="2" id="KW-1185">Reference proteome</keyword>
<name>A0A9P8TF47_9ASCO</name>
<evidence type="ECO:0000313" key="2">
    <source>
        <dbReference type="Proteomes" id="UP000769528"/>
    </source>
</evidence>
<organism evidence="1 2">
    <name type="scientific">Wickerhamomyces mucosus</name>
    <dbReference type="NCBI Taxonomy" id="1378264"/>
    <lineage>
        <taxon>Eukaryota</taxon>
        <taxon>Fungi</taxon>
        <taxon>Dikarya</taxon>
        <taxon>Ascomycota</taxon>
        <taxon>Saccharomycotina</taxon>
        <taxon>Saccharomycetes</taxon>
        <taxon>Phaffomycetales</taxon>
        <taxon>Wickerhamomycetaceae</taxon>
        <taxon>Wickerhamomyces</taxon>
    </lineage>
</organism>
<protein>
    <submittedName>
        <fullName evidence="1">Uncharacterized protein</fullName>
    </submittedName>
</protein>
<proteinExistence type="predicted"/>
<evidence type="ECO:0000313" key="1">
    <source>
        <dbReference type="EMBL" id="KAH3676071.1"/>
    </source>
</evidence>
<reference evidence="1" key="2">
    <citation type="submission" date="2021-01" db="EMBL/GenBank/DDBJ databases">
        <authorList>
            <person name="Schikora-Tamarit M.A."/>
        </authorList>
    </citation>
    <scope>NUCLEOTIDE SEQUENCE</scope>
    <source>
        <strain evidence="1">CBS6341</strain>
    </source>
</reference>
<dbReference type="EMBL" id="JAEUBF010000681">
    <property type="protein sequence ID" value="KAH3676071.1"/>
    <property type="molecule type" value="Genomic_DNA"/>
</dbReference>
<accession>A0A9P8TF47</accession>
<comment type="caution">
    <text evidence="1">The sequence shown here is derived from an EMBL/GenBank/DDBJ whole genome shotgun (WGS) entry which is preliminary data.</text>
</comment>
<sequence>MASAKGKIPTLALNSSFKTVKSSKKTESGVLNFQTLIEPSSDPDTNSSVSGIYLTQVISPVCPFNVEYTPLPDSVSGFHNAIVLPAPNATILLELWISATYGCLFAPINIASVSLMVSGFPL</sequence>
<dbReference type="Proteomes" id="UP000769528">
    <property type="component" value="Unassembled WGS sequence"/>
</dbReference>